<evidence type="ECO:0000313" key="3">
    <source>
        <dbReference type="Proteomes" id="UP000254508"/>
    </source>
</evidence>
<dbReference type="KEGG" id="err:DVR09_15125"/>
<evidence type="ECO:0000256" key="1">
    <source>
        <dbReference type="SAM" id="MobiDB-lite"/>
    </source>
</evidence>
<dbReference type="RefSeq" id="WP_115418099.1">
    <property type="nucleotide sequence ID" value="NZ_CP031358.1"/>
</dbReference>
<keyword evidence="2" id="KW-0614">Plasmid</keyword>
<dbReference type="EMBL" id="CP031358">
    <property type="protein sequence ID" value="AXK43786.1"/>
    <property type="molecule type" value="Genomic_DNA"/>
</dbReference>
<organism evidence="2 3">
    <name type="scientific">Erythrobacter aureus</name>
    <dbReference type="NCBI Taxonomy" id="2182384"/>
    <lineage>
        <taxon>Bacteria</taxon>
        <taxon>Pseudomonadati</taxon>
        <taxon>Pseudomonadota</taxon>
        <taxon>Alphaproteobacteria</taxon>
        <taxon>Sphingomonadales</taxon>
        <taxon>Erythrobacteraceae</taxon>
        <taxon>Erythrobacter/Porphyrobacter group</taxon>
        <taxon>Erythrobacter</taxon>
    </lineage>
</organism>
<geneLocation type="plasmid" evidence="2 3">
    <name>unnamed</name>
</geneLocation>
<protein>
    <submittedName>
        <fullName evidence="2">Uncharacterized protein</fullName>
    </submittedName>
</protein>
<gene>
    <name evidence="2" type="ORF">DVR09_15125</name>
</gene>
<keyword evidence="3" id="KW-1185">Reference proteome</keyword>
<dbReference type="Proteomes" id="UP000254508">
    <property type="component" value="Plasmid unnamed"/>
</dbReference>
<proteinExistence type="predicted"/>
<feature type="region of interest" description="Disordered" evidence="1">
    <location>
        <begin position="129"/>
        <end position="182"/>
    </location>
</feature>
<accession>A0A345YIN4</accession>
<evidence type="ECO:0000313" key="2">
    <source>
        <dbReference type="EMBL" id="AXK43786.1"/>
    </source>
</evidence>
<feature type="compositionally biased region" description="Basic and acidic residues" evidence="1">
    <location>
        <begin position="138"/>
        <end position="151"/>
    </location>
</feature>
<dbReference type="OrthoDB" id="7876586at2"/>
<dbReference type="AlphaFoldDB" id="A0A345YIN4"/>
<sequence length="182" mass="20297">MTVAAVQSEPAVDWFRQPTALEVAHYNSILKRKADDASLRARRIFGDCLHKLTQLGMKEAQARSMLGKWRGQAKDDDLLIRTVEKAHEISSPDPVSYVTKALKEAKSRTSKTKALQKSEWTLLGWEAPTQTPAGPKYKKGERGQVWRDPFGKEVILPAKSGTALPSHEEEPGYTLDRKSKAA</sequence>
<name>A0A345YIN4_9SPHN</name>
<reference evidence="2 3" key="1">
    <citation type="submission" date="2018-07" db="EMBL/GenBank/DDBJ databases">
        <title>Genome sequence of Erythrobacter strain YH-07, an antagonistic bacterium isolated from Yellow Sea.</title>
        <authorList>
            <person name="Tang T."/>
            <person name="Liu Q."/>
            <person name="Sun X."/>
        </authorList>
    </citation>
    <scope>NUCLEOTIDE SEQUENCE [LARGE SCALE GENOMIC DNA]</scope>
    <source>
        <strain evidence="2 3">YH-07</strain>
        <plasmid evidence="2 3">unnamed</plasmid>
    </source>
</reference>
<feature type="compositionally biased region" description="Basic and acidic residues" evidence="1">
    <location>
        <begin position="166"/>
        <end position="182"/>
    </location>
</feature>